<dbReference type="Proteomes" id="UP001341840">
    <property type="component" value="Unassembled WGS sequence"/>
</dbReference>
<dbReference type="Gene3D" id="2.60.40.420">
    <property type="entry name" value="Cupredoxins - blue copper proteins"/>
    <property type="match status" value="1"/>
</dbReference>
<dbReference type="InterPro" id="IPR008972">
    <property type="entry name" value="Cupredoxin"/>
</dbReference>
<accession>A0ABU6ZRC5</accession>
<feature type="chain" id="PRO_5046591142" description="Phytocyanin domain-containing protein" evidence="1">
    <location>
        <begin position="29"/>
        <end position="191"/>
    </location>
</feature>
<protein>
    <recommendedName>
        <fullName evidence="2">Phytocyanin domain-containing protein</fullName>
    </recommendedName>
</protein>
<dbReference type="EMBL" id="JASCZI010273262">
    <property type="protein sequence ID" value="MED6224532.1"/>
    <property type="molecule type" value="Genomic_DNA"/>
</dbReference>
<reference evidence="3 4" key="1">
    <citation type="journal article" date="2023" name="Plants (Basel)">
        <title>Bridging the Gap: Combining Genomics and Transcriptomics Approaches to Understand Stylosanthes scabra, an Orphan Legume from the Brazilian Caatinga.</title>
        <authorList>
            <person name="Ferreira-Neto J.R.C."/>
            <person name="da Silva M.D."/>
            <person name="Binneck E."/>
            <person name="de Melo N.F."/>
            <person name="da Silva R.H."/>
            <person name="de Melo A.L.T.M."/>
            <person name="Pandolfi V."/>
            <person name="Bustamante F.O."/>
            <person name="Brasileiro-Vidal A.C."/>
            <person name="Benko-Iseppon A.M."/>
        </authorList>
    </citation>
    <scope>NUCLEOTIDE SEQUENCE [LARGE SCALE GENOMIC DNA]</scope>
    <source>
        <tissue evidence="3">Leaves</tissue>
    </source>
</reference>
<comment type="caution">
    <text evidence="3">The sequence shown here is derived from an EMBL/GenBank/DDBJ whole genome shotgun (WGS) entry which is preliminary data.</text>
</comment>
<dbReference type="PANTHER" id="PTHR34052">
    <property type="entry name" value="GLYCINE-RICH PROTEIN-LIKE"/>
    <property type="match status" value="1"/>
</dbReference>
<keyword evidence="4" id="KW-1185">Reference proteome</keyword>
<evidence type="ECO:0000313" key="3">
    <source>
        <dbReference type="EMBL" id="MED6224532.1"/>
    </source>
</evidence>
<evidence type="ECO:0000313" key="4">
    <source>
        <dbReference type="Proteomes" id="UP001341840"/>
    </source>
</evidence>
<dbReference type="Pfam" id="PF02298">
    <property type="entry name" value="Cu_bind_like"/>
    <property type="match status" value="1"/>
</dbReference>
<proteinExistence type="predicted"/>
<evidence type="ECO:0000259" key="2">
    <source>
        <dbReference type="PROSITE" id="PS51485"/>
    </source>
</evidence>
<organism evidence="3 4">
    <name type="scientific">Stylosanthes scabra</name>
    <dbReference type="NCBI Taxonomy" id="79078"/>
    <lineage>
        <taxon>Eukaryota</taxon>
        <taxon>Viridiplantae</taxon>
        <taxon>Streptophyta</taxon>
        <taxon>Embryophyta</taxon>
        <taxon>Tracheophyta</taxon>
        <taxon>Spermatophyta</taxon>
        <taxon>Magnoliopsida</taxon>
        <taxon>eudicotyledons</taxon>
        <taxon>Gunneridae</taxon>
        <taxon>Pentapetalae</taxon>
        <taxon>rosids</taxon>
        <taxon>fabids</taxon>
        <taxon>Fabales</taxon>
        <taxon>Fabaceae</taxon>
        <taxon>Papilionoideae</taxon>
        <taxon>50 kb inversion clade</taxon>
        <taxon>dalbergioids sensu lato</taxon>
        <taxon>Dalbergieae</taxon>
        <taxon>Pterocarpus clade</taxon>
        <taxon>Stylosanthes</taxon>
    </lineage>
</organism>
<gene>
    <name evidence="3" type="ORF">PIB30_085041</name>
</gene>
<evidence type="ECO:0000256" key="1">
    <source>
        <dbReference type="SAM" id="SignalP"/>
    </source>
</evidence>
<name>A0ABU6ZRC5_9FABA</name>
<dbReference type="SUPFAM" id="SSF49503">
    <property type="entry name" value="Cupredoxins"/>
    <property type="match status" value="1"/>
</dbReference>
<keyword evidence="1" id="KW-0732">Signal</keyword>
<dbReference type="InterPro" id="IPR003245">
    <property type="entry name" value="Phytocyanin_dom"/>
</dbReference>
<sequence>MARKFVGSMMMICVVVVTVSPIVGTTMAVPAVPAAKPPCSFGFNKTDNWWSRFGNNHPINKTQQEAKTIIVGGSQHWQFGYNYSDWAIKNAPFYLNDTLVFKYEAPNATNPFQHSVYLFPNFWSFKNCDIKKAKRVAKPAQGGGDGFKFVLNKWQPYYFACGEKNGIHCNNGLMKFAVFPMIHSFWPTSPP</sequence>
<dbReference type="PROSITE" id="PS51485">
    <property type="entry name" value="PHYTOCYANIN"/>
    <property type="match status" value="1"/>
</dbReference>
<feature type="domain" description="Phytocyanin" evidence="2">
    <location>
        <begin position="67"/>
        <end position="182"/>
    </location>
</feature>
<feature type="signal peptide" evidence="1">
    <location>
        <begin position="1"/>
        <end position="28"/>
    </location>
</feature>
<dbReference type="PANTHER" id="PTHR34052:SF1">
    <property type="entry name" value="OS06G0216700 PROTEIN"/>
    <property type="match status" value="1"/>
</dbReference>